<dbReference type="InterPro" id="IPR006389">
    <property type="entry name" value="Early_transc_mb_plasmodium"/>
</dbReference>
<dbReference type="Pfam" id="PF09716">
    <property type="entry name" value="ETRAMP"/>
    <property type="match status" value="1"/>
</dbReference>
<gene>
    <name evidence="2" type="primary">ETRAMP</name>
    <name evidence="2" type="ORF">PGAL8A_00122900</name>
</gene>
<evidence type="ECO:0000313" key="3">
    <source>
        <dbReference type="Proteomes" id="UP000220797"/>
    </source>
</evidence>
<evidence type="ECO:0000256" key="1">
    <source>
        <dbReference type="SAM" id="Phobius"/>
    </source>
</evidence>
<name>A0A1J1GR55_PLAGA</name>
<proteinExistence type="predicted"/>
<keyword evidence="1" id="KW-0472">Membrane</keyword>
<organism evidence="2 3">
    <name type="scientific">Plasmodium gallinaceum</name>
    <dbReference type="NCBI Taxonomy" id="5849"/>
    <lineage>
        <taxon>Eukaryota</taxon>
        <taxon>Sar</taxon>
        <taxon>Alveolata</taxon>
        <taxon>Apicomplexa</taxon>
        <taxon>Aconoidasida</taxon>
        <taxon>Haemosporida</taxon>
        <taxon>Plasmodiidae</taxon>
        <taxon>Plasmodium</taxon>
        <taxon>Plasmodium (Haemamoeba)</taxon>
    </lineage>
</organism>
<keyword evidence="1" id="KW-1133">Transmembrane helix</keyword>
<dbReference type="Proteomes" id="UP000220797">
    <property type="component" value="Unassembled WGS sequence"/>
</dbReference>
<dbReference type="OrthoDB" id="10545087at2759"/>
<dbReference type="RefSeq" id="XP_028526344.1">
    <property type="nucleotide sequence ID" value="XM_028674743.1"/>
</dbReference>
<feature type="transmembrane region" description="Helical" evidence="1">
    <location>
        <begin position="52"/>
        <end position="75"/>
    </location>
</feature>
<feature type="transmembrane region" description="Helical" evidence="1">
    <location>
        <begin position="6"/>
        <end position="25"/>
    </location>
</feature>
<sequence>MKVSMILHLFNILVAINLLAPCFCLNKKDNVEDNNDIISITESIEKSRKKKIMYTCAALATTLAAVTGIALGIYFTRDKRRSVWENDDLGNAASEIIDKIVDEGSKNGQIALENGLDLEKVIKNKDIKNALKTYLEKSETKFSGFQKRELYHYVPFISHIIRHKLKNNDSYDS</sequence>
<keyword evidence="3" id="KW-1185">Reference proteome</keyword>
<dbReference type="NCBIfam" id="TIGR01495">
    <property type="entry name" value="ETRAMP"/>
    <property type="match status" value="1"/>
</dbReference>
<evidence type="ECO:0000313" key="2">
    <source>
        <dbReference type="EMBL" id="CRG93522.1"/>
    </source>
</evidence>
<accession>A0A1J1GR55</accession>
<protein>
    <submittedName>
        <fullName evidence="2">Early transcribed membrane protein</fullName>
    </submittedName>
</protein>
<comment type="caution">
    <text evidence="2">The sequence shown here is derived from an EMBL/GenBank/DDBJ whole genome shotgun (WGS) entry which is preliminary data.</text>
</comment>
<dbReference type="AlphaFoldDB" id="A0A1J1GR55"/>
<dbReference type="EMBL" id="CVMV01000016">
    <property type="protein sequence ID" value="CRG93522.1"/>
    <property type="molecule type" value="Genomic_DNA"/>
</dbReference>
<dbReference type="GeneID" id="39729754"/>
<reference evidence="2" key="1">
    <citation type="submission" date="2015-04" db="EMBL/GenBank/DDBJ databases">
        <authorList>
            <consortium name="Pathogen Informatics"/>
        </authorList>
    </citation>
    <scope>NUCLEOTIDE SEQUENCE [LARGE SCALE GENOMIC DNA]</scope>
    <source>
        <strain evidence="2">8A</strain>
    </source>
</reference>
<dbReference type="VEuPathDB" id="PlasmoDB:PGAL8A_00122900"/>
<keyword evidence="1" id="KW-0812">Transmembrane</keyword>